<dbReference type="InterPro" id="IPR050253">
    <property type="entry name" value="Seed_Storage-Functional"/>
</dbReference>
<dbReference type="CDD" id="cd20306">
    <property type="entry name" value="cupin_OxDC-like"/>
    <property type="match status" value="1"/>
</dbReference>
<dbReference type="RefSeq" id="XP_017996567.1">
    <property type="nucleotide sequence ID" value="XM_018144479.1"/>
</dbReference>
<dbReference type="EMBL" id="LFJN01000030">
    <property type="protein sequence ID" value="KPI36604.1"/>
    <property type="molecule type" value="Genomic_DNA"/>
</dbReference>
<evidence type="ECO:0000256" key="1">
    <source>
        <dbReference type="SAM" id="MobiDB-lite"/>
    </source>
</evidence>
<dbReference type="STRING" id="1664694.A0A0N1H5Z7"/>
<protein>
    <submittedName>
        <fullName evidence="3">Oxalate decarboxylase OxdC</fullName>
    </submittedName>
</protein>
<dbReference type="PANTHER" id="PTHR31189">
    <property type="entry name" value="OS03G0336100 PROTEIN-RELATED"/>
    <property type="match status" value="1"/>
</dbReference>
<reference evidence="3 4" key="1">
    <citation type="submission" date="2015-06" db="EMBL/GenBank/DDBJ databases">
        <title>Draft genome of the ant-associated black yeast Phialophora attae CBS 131958.</title>
        <authorList>
            <person name="Moreno L.F."/>
            <person name="Stielow B.J."/>
            <person name="de Hoog S."/>
            <person name="Vicente V.A."/>
            <person name="Weiss V.A."/>
            <person name="de Vries M."/>
            <person name="Cruz L.M."/>
            <person name="Souza E.M."/>
        </authorList>
    </citation>
    <scope>NUCLEOTIDE SEQUENCE [LARGE SCALE GENOMIC DNA]</scope>
    <source>
        <strain evidence="3 4">CBS 131958</strain>
    </source>
</reference>
<proteinExistence type="predicted"/>
<dbReference type="VEuPathDB" id="FungiDB:AB675_4348"/>
<keyword evidence="4" id="KW-1185">Reference proteome</keyword>
<dbReference type="SUPFAM" id="SSF51182">
    <property type="entry name" value="RmlC-like cupins"/>
    <property type="match status" value="2"/>
</dbReference>
<evidence type="ECO:0000313" key="3">
    <source>
        <dbReference type="EMBL" id="KPI36604.1"/>
    </source>
</evidence>
<dbReference type="Proteomes" id="UP000038010">
    <property type="component" value="Unassembled WGS sequence"/>
</dbReference>
<dbReference type="AlphaFoldDB" id="A0A0N1H5Z7"/>
<feature type="region of interest" description="Disordered" evidence="1">
    <location>
        <begin position="164"/>
        <end position="188"/>
    </location>
</feature>
<evidence type="ECO:0000313" key="4">
    <source>
        <dbReference type="Proteomes" id="UP000038010"/>
    </source>
</evidence>
<name>A0A0N1H5Z7_9EURO</name>
<dbReference type="Pfam" id="PF00190">
    <property type="entry name" value="Cupin_1"/>
    <property type="match status" value="2"/>
</dbReference>
<dbReference type="OrthoDB" id="10263073at2759"/>
<comment type="caution">
    <text evidence="3">The sequence shown here is derived from an EMBL/GenBank/DDBJ whole genome shotgun (WGS) entry which is preliminary data.</text>
</comment>
<evidence type="ECO:0000259" key="2">
    <source>
        <dbReference type="SMART" id="SM00835"/>
    </source>
</evidence>
<feature type="domain" description="Cupin type-1" evidence="2">
    <location>
        <begin position="18"/>
        <end position="161"/>
    </location>
</feature>
<gene>
    <name evidence="3" type="ORF">AB675_4348</name>
</gene>
<accession>A0A0N1H5Z7</accession>
<dbReference type="InterPro" id="IPR006045">
    <property type="entry name" value="Cupin_1"/>
</dbReference>
<sequence>MTTNGATPVQDRSSKHKINLRDSRPVFSNANGSIQEFTTNELPMLKNLSLQKIELNPDCILEPKWFVNCNAIAYVLTGNTLVRTLDSASDMSTFTVSEGQMFHVHSGALFTVENTSSTTAATFLICARHEHPKEFTLSRSAAAFTDAVLANTFVRRRSVFAKYSPRSTTPPNPTIIKRSGPAEVPTNAKWPHPNRFDVEDMQAPTFAAGVGSAKKARAQYWKILTNIAMYSLRIEDKGMREPHWHPDTVEMGYIKEGHARMSIMDRMGHYPHQIEVIQPGLNGEGFVHPQSVKAGEEIPIHFLIFFDQPMPKDVGFRQAGTVMSRRVLAAAFGMKEAELPEFPYDNEDPLIVLKKNVADPVV</sequence>
<dbReference type="InterPro" id="IPR014710">
    <property type="entry name" value="RmlC-like_jellyroll"/>
</dbReference>
<dbReference type="SMART" id="SM00835">
    <property type="entry name" value="Cupin_1"/>
    <property type="match status" value="1"/>
</dbReference>
<dbReference type="InterPro" id="IPR011051">
    <property type="entry name" value="RmlC_Cupin_sf"/>
</dbReference>
<dbReference type="Gene3D" id="2.60.120.10">
    <property type="entry name" value="Jelly Rolls"/>
    <property type="match status" value="2"/>
</dbReference>
<organism evidence="3 4">
    <name type="scientific">Cyphellophora attinorum</name>
    <dbReference type="NCBI Taxonomy" id="1664694"/>
    <lineage>
        <taxon>Eukaryota</taxon>
        <taxon>Fungi</taxon>
        <taxon>Dikarya</taxon>
        <taxon>Ascomycota</taxon>
        <taxon>Pezizomycotina</taxon>
        <taxon>Eurotiomycetes</taxon>
        <taxon>Chaetothyriomycetidae</taxon>
        <taxon>Chaetothyriales</taxon>
        <taxon>Cyphellophoraceae</taxon>
        <taxon>Cyphellophora</taxon>
    </lineage>
</organism>
<dbReference type="GeneID" id="28736359"/>